<feature type="compositionally biased region" description="Low complexity" evidence="1">
    <location>
        <begin position="578"/>
        <end position="591"/>
    </location>
</feature>
<dbReference type="GO" id="GO:0016301">
    <property type="term" value="F:kinase activity"/>
    <property type="evidence" value="ECO:0007669"/>
    <property type="project" value="UniProtKB-KW"/>
</dbReference>
<feature type="compositionally biased region" description="Low complexity" evidence="1">
    <location>
        <begin position="904"/>
        <end position="924"/>
    </location>
</feature>
<feature type="compositionally biased region" description="Basic residues" evidence="1">
    <location>
        <begin position="814"/>
        <end position="831"/>
    </location>
</feature>
<dbReference type="Proteomes" id="UP001141327">
    <property type="component" value="Unassembled WGS sequence"/>
</dbReference>
<feature type="domain" description="Protein kinase" evidence="2">
    <location>
        <begin position="1"/>
        <end position="228"/>
    </location>
</feature>
<evidence type="ECO:0000256" key="1">
    <source>
        <dbReference type="SAM" id="MobiDB-lite"/>
    </source>
</evidence>
<dbReference type="PROSITE" id="PS50011">
    <property type="entry name" value="PROTEIN_KINASE_DOM"/>
    <property type="match status" value="1"/>
</dbReference>
<keyword evidence="4" id="KW-1185">Reference proteome</keyword>
<proteinExistence type="predicted"/>
<keyword evidence="3" id="KW-0808">Transferase</keyword>
<name>A0ABQ8UYN6_9EUKA</name>
<feature type="region of interest" description="Disordered" evidence="1">
    <location>
        <begin position="509"/>
        <end position="543"/>
    </location>
</feature>
<feature type="compositionally biased region" description="Low complexity" evidence="1">
    <location>
        <begin position="659"/>
        <end position="682"/>
    </location>
</feature>
<dbReference type="InterPro" id="IPR016024">
    <property type="entry name" value="ARM-type_fold"/>
</dbReference>
<evidence type="ECO:0000313" key="4">
    <source>
        <dbReference type="Proteomes" id="UP001141327"/>
    </source>
</evidence>
<comment type="caution">
    <text evidence="3">The sequence shown here is derived from an EMBL/GenBank/DDBJ whole genome shotgun (WGS) entry which is preliminary data.</text>
</comment>
<evidence type="ECO:0000259" key="2">
    <source>
        <dbReference type="PROSITE" id="PS50011"/>
    </source>
</evidence>
<gene>
    <name evidence="3" type="ORF">PAPYR_95</name>
</gene>
<feature type="compositionally biased region" description="Pro residues" evidence="1">
    <location>
        <begin position="524"/>
        <end position="542"/>
    </location>
</feature>
<feature type="region of interest" description="Disordered" evidence="1">
    <location>
        <begin position="555"/>
        <end position="591"/>
    </location>
</feature>
<feature type="region of interest" description="Disordered" evidence="1">
    <location>
        <begin position="646"/>
        <end position="714"/>
    </location>
</feature>
<reference evidence="3" key="1">
    <citation type="journal article" date="2022" name="bioRxiv">
        <title>Genomics of Preaxostyla Flagellates Illuminates Evolutionary Transitions and the Path Towards Mitochondrial Loss.</title>
        <authorList>
            <person name="Novak L.V.F."/>
            <person name="Treitli S.C."/>
            <person name="Pyrih J."/>
            <person name="Halakuc P."/>
            <person name="Pipaliya S.V."/>
            <person name="Vacek V."/>
            <person name="Brzon O."/>
            <person name="Soukal P."/>
            <person name="Eme L."/>
            <person name="Dacks J.B."/>
            <person name="Karnkowska A."/>
            <person name="Elias M."/>
            <person name="Hampl V."/>
        </authorList>
    </citation>
    <scope>NUCLEOTIDE SEQUENCE</scope>
    <source>
        <strain evidence="3">RCP-MX</strain>
    </source>
</reference>
<feature type="region of interest" description="Disordered" evidence="1">
    <location>
        <begin position="741"/>
        <end position="771"/>
    </location>
</feature>
<feature type="region of interest" description="Disordered" evidence="1">
    <location>
        <begin position="904"/>
        <end position="978"/>
    </location>
</feature>
<sequence length="978" mass="102135">MKTLKHPYLLRFIEGLEPEKENPKEKVHFVTEPVTPLATVLASGPKIDPNAICWGLHQLATALNFLAECSLCLCNLSLATIFVTKSGDWRLGAFEFAGPLQNVPDSMRSIATLAPGLTGLLPPECNSGRFSPGSEPVHAIDSFMLGKVIEELFGVESTSQALLSQDHKLPELLESAFVAESQYVRVLLYLEELPLKTPEAKEKFFSNLLPRIASFPASVQISKMLPLFLNELDLGAVGARVLGCILAVGHALSPDQFEARIVPCVVKMFGSKERSIRAQLLQNLETYHQHLDPKLVTREIWPQLISGFSDTSPALRELTIKSMVFFIPKVRRPRSRHGAAPRFRGLNGRTFPSPSRQVPTLIRRLSCALLMRCLPALPAYPLPGKLVAQQVLQYFAALQTDAVPGIRTNTTICLGLVAQYIDSPNRAQILLSAFTRAMRDTHAPSRVAAVDALASSMSLYDVEFLATRVIPVNSTMTIDPSRDVREHAIRAAQLYATRIERNHQDVPLRPNRRRRALPFLTHPVPRPVPSRPVPSRPVPRLPPQLCQAEMDDARKGTPVLGESGGAATPGPDGGGMTGTLSPDLAPAAATAAPSQSAFGALSEGQQQQRPAAAGAVAVGAAAVGAVGGAVGSIIGKLGSLVWTSHSAPSGPAPRTTGVGTMPMAASAASSAGAGPSPTSATPLVDSPRSAASASAAGKRITSPAAASDEGWDDADLPAIPAAQQAAPSGVTATRRGISLAAPPARTTGAVLPSISPSPGPATAAPGAAADEDDWSAPWAEGVSIAMAPSASESALTRQQQVRKGRNPALAPHRTAPHRTAPHRTAPHRTAPHRTSGPLPADPLACATNTQSHKLPPLRPNPQRQRTAAKPSAAIPPKIAAPPAAVAPAQSPLDMMSLFGSPAATTAATTTPAGSSRPAPSSATSGGAGGFSFGDLLGQAAPALDQAQAPAQTQATTPRAGGGAGLAVPRKKLGAERLA</sequence>
<feature type="compositionally biased region" description="Polar residues" evidence="1">
    <location>
        <begin position="790"/>
        <end position="799"/>
    </location>
</feature>
<dbReference type="PANTHER" id="PTHR12984">
    <property type="entry name" value="SCY1-RELATED S/T PROTEIN KINASE-LIKE"/>
    <property type="match status" value="1"/>
</dbReference>
<evidence type="ECO:0000313" key="3">
    <source>
        <dbReference type="EMBL" id="KAJ4462887.1"/>
    </source>
</evidence>
<dbReference type="SUPFAM" id="SSF56112">
    <property type="entry name" value="Protein kinase-like (PK-like)"/>
    <property type="match status" value="1"/>
</dbReference>
<dbReference type="Gene3D" id="1.25.10.10">
    <property type="entry name" value="Leucine-rich Repeat Variant"/>
    <property type="match status" value="1"/>
</dbReference>
<dbReference type="InterPro" id="IPR011009">
    <property type="entry name" value="Kinase-like_dom_sf"/>
</dbReference>
<accession>A0ABQ8UYN6</accession>
<feature type="compositionally biased region" description="Low complexity" evidence="1">
    <location>
        <begin position="936"/>
        <end position="958"/>
    </location>
</feature>
<dbReference type="SUPFAM" id="SSF48371">
    <property type="entry name" value="ARM repeat"/>
    <property type="match status" value="1"/>
</dbReference>
<organism evidence="3 4">
    <name type="scientific">Paratrimastix pyriformis</name>
    <dbReference type="NCBI Taxonomy" id="342808"/>
    <lineage>
        <taxon>Eukaryota</taxon>
        <taxon>Metamonada</taxon>
        <taxon>Preaxostyla</taxon>
        <taxon>Paratrimastigidae</taxon>
        <taxon>Paratrimastix</taxon>
    </lineage>
</organism>
<dbReference type="PANTHER" id="PTHR12984:SF3">
    <property type="entry name" value="N-TERMINAL KINASE-LIKE PROTEIN"/>
    <property type="match status" value="1"/>
</dbReference>
<dbReference type="Gene3D" id="1.10.510.10">
    <property type="entry name" value="Transferase(Phosphotransferase) domain 1"/>
    <property type="match status" value="1"/>
</dbReference>
<feature type="compositionally biased region" description="Low complexity" evidence="1">
    <location>
        <begin position="752"/>
        <end position="768"/>
    </location>
</feature>
<dbReference type="InterPro" id="IPR051177">
    <property type="entry name" value="CIK-Related_Protein"/>
</dbReference>
<feature type="compositionally biased region" description="Low complexity" evidence="1">
    <location>
        <begin position="860"/>
        <end position="885"/>
    </location>
</feature>
<dbReference type="InterPro" id="IPR000719">
    <property type="entry name" value="Prot_kinase_dom"/>
</dbReference>
<dbReference type="EMBL" id="JAPMOS010000001">
    <property type="protein sequence ID" value="KAJ4462887.1"/>
    <property type="molecule type" value="Genomic_DNA"/>
</dbReference>
<dbReference type="InterPro" id="IPR011989">
    <property type="entry name" value="ARM-like"/>
</dbReference>
<protein>
    <submittedName>
        <fullName evidence="3">SCY1 protein kinase</fullName>
    </submittedName>
</protein>
<feature type="region of interest" description="Disordered" evidence="1">
    <location>
        <begin position="789"/>
        <end position="885"/>
    </location>
</feature>
<keyword evidence="3" id="KW-0418">Kinase</keyword>